<dbReference type="FunFam" id="2.40.110.10:FF:000001">
    <property type="entry name" value="Acyl-CoA dehydrogenase, mitochondrial"/>
    <property type="match status" value="1"/>
</dbReference>
<dbReference type="AlphaFoldDB" id="A0AA39GPQ6"/>
<dbReference type="PANTHER" id="PTHR48083:SF2">
    <property type="entry name" value="MEDIUM-CHAIN SPECIFIC ACYL-COA DEHYDROGENASE, MITOCHONDRIAL"/>
    <property type="match status" value="1"/>
</dbReference>
<reference evidence="11" key="1">
    <citation type="submission" date="2023-06" db="EMBL/GenBank/DDBJ databases">
        <title>Genomic analysis of the entomopathogenic nematode Steinernema hermaphroditum.</title>
        <authorList>
            <person name="Schwarz E.M."/>
            <person name="Heppert J.K."/>
            <person name="Baniya A."/>
            <person name="Schwartz H.T."/>
            <person name="Tan C.-H."/>
            <person name="Antoshechkin I."/>
            <person name="Sternberg P.W."/>
            <person name="Goodrich-Blair H."/>
            <person name="Dillman A.R."/>
        </authorList>
    </citation>
    <scope>NUCLEOTIDE SEQUENCE</scope>
    <source>
        <strain evidence="11">PS9179</strain>
        <tissue evidence="11">Whole animal</tissue>
    </source>
</reference>
<keyword evidence="6 7" id="KW-0560">Oxidoreductase</keyword>
<dbReference type="Proteomes" id="UP001175271">
    <property type="component" value="Unassembled WGS sequence"/>
</dbReference>
<accession>A0AA39GPQ6</accession>
<dbReference type="PANTHER" id="PTHR48083">
    <property type="entry name" value="MEDIUM-CHAIN SPECIFIC ACYL-COA DEHYDROGENASE, MITOCHONDRIAL-RELATED"/>
    <property type="match status" value="1"/>
</dbReference>
<dbReference type="InterPro" id="IPR006091">
    <property type="entry name" value="Acyl-CoA_Oxase/DH_mid-dom"/>
</dbReference>
<evidence type="ECO:0000313" key="12">
    <source>
        <dbReference type="Proteomes" id="UP001175271"/>
    </source>
</evidence>
<feature type="domain" description="Acyl-CoA oxidase/dehydrogenase middle" evidence="9">
    <location>
        <begin position="148"/>
        <end position="246"/>
    </location>
</feature>
<dbReference type="PROSITE" id="PS00072">
    <property type="entry name" value="ACYL_COA_DH_1"/>
    <property type="match status" value="1"/>
</dbReference>
<evidence type="ECO:0000313" key="11">
    <source>
        <dbReference type="EMBL" id="KAK0390294.1"/>
    </source>
</evidence>
<evidence type="ECO:0000259" key="10">
    <source>
        <dbReference type="Pfam" id="PF02771"/>
    </source>
</evidence>
<dbReference type="PROSITE" id="PS00073">
    <property type="entry name" value="ACYL_COA_DH_2"/>
    <property type="match status" value="1"/>
</dbReference>
<evidence type="ECO:0000256" key="3">
    <source>
        <dbReference type="ARBA" id="ARBA00019125"/>
    </source>
</evidence>
<dbReference type="InterPro" id="IPR036250">
    <property type="entry name" value="AcylCo_DH-like_C"/>
</dbReference>
<sequence length="417" mass="45541">MRRSLVRLSQTLAHNYSAEAATAQGYFAGFDLTEAQIQLQDSAHRFVKHEIVPNAGKYDETGKFPWEIFRKAHECGFTSSDVPEEFGGLGLDLLTKSLLFEQIGYGCTGVGTIMMVNDLAQTPLILAGSKYLRQKYLSPMLEDPHLAAYAVTEAGAGSDVAGVASRAVRDGDSFILNGSKVWITNCGVAKWFFVLARTNPDTSCPASKAFTGFIVDADQVGVTIGKKERNMGQRCSDTRAITFENVRVPMEHVVGEVGGGFKIVMRAFDRTRPLVAAMATGLSQRALDEAGAYALERRTFGRRIADHQAVSFKLADMAMNVELARLMTRKSAYEVENQRPSGNYYSSIAKCFAADMANKNASEAIQIFGGNGFNTEYPVEKLLRDAKILQIYGGTSEIQRVVVSKNVIRSLSSSTSV</sequence>
<dbReference type="InterPro" id="IPR037069">
    <property type="entry name" value="AcylCoA_DH/ox_N_sf"/>
</dbReference>
<dbReference type="InterPro" id="IPR013786">
    <property type="entry name" value="AcylCoA_DH/ox_N"/>
</dbReference>
<dbReference type="Gene3D" id="1.20.140.10">
    <property type="entry name" value="Butyryl-CoA Dehydrogenase, subunit A, domain 3"/>
    <property type="match status" value="1"/>
</dbReference>
<evidence type="ECO:0000256" key="4">
    <source>
        <dbReference type="ARBA" id="ARBA00022630"/>
    </source>
</evidence>
<dbReference type="SUPFAM" id="SSF56645">
    <property type="entry name" value="Acyl-CoA dehydrogenase NM domain-like"/>
    <property type="match status" value="1"/>
</dbReference>
<comment type="cofactor">
    <cofactor evidence="1 7">
        <name>FAD</name>
        <dbReference type="ChEBI" id="CHEBI:57692"/>
    </cofactor>
</comment>
<keyword evidence="4 7" id="KW-0285">Flavoprotein</keyword>
<dbReference type="GO" id="GO:0005739">
    <property type="term" value="C:mitochondrion"/>
    <property type="evidence" value="ECO:0007669"/>
    <property type="project" value="TreeGrafter"/>
</dbReference>
<proteinExistence type="inferred from homology"/>
<keyword evidence="5 7" id="KW-0274">FAD</keyword>
<dbReference type="InterPro" id="IPR006089">
    <property type="entry name" value="Acyl-CoA_DH_CS"/>
</dbReference>
<feature type="domain" description="Acyl-CoA dehydrogenase/oxidase N-terminal" evidence="10">
    <location>
        <begin position="33"/>
        <end position="141"/>
    </location>
</feature>
<evidence type="ECO:0000256" key="2">
    <source>
        <dbReference type="ARBA" id="ARBA00009347"/>
    </source>
</evidence>
<dbReference type="InterPro" id="IPR009075">
    <property type="entry name" value="AcylCo_DH/oxidase_C"/>
</dbReference>
<organism evidence="11 12">
    <name type="scientific">Steinernema hermaphroditum</name>
    <dbReference type="NCBI Taxonomy" id="289476"/>
    <lineage>
        <taxon>Eukaryota</taxon>
        <taxon>Metazoa</taxon>
        <taxon>Ecdysozoa</taxon>
        <taxon>Nematoda</taxon>
        <taxon>Chromadorea</taxon>
        <taxon>Rhabditida</taxon>
        <taxon>Tylenchina</taxon>
        <taxon>Panagrolaimomorpha</taxon>
        <taxon>Strongyloidoidea</taxon>
        <taxon>Steinernematidae</taxon>
        <taxon>Steinernema</taxon>
    </lineage>
</organism>
<evidence type="ECO:0000256" key="7">
    <source>
        <dbReference type="RuleBase" id="RU362125"/>
    </source>
</evidence>
<evidence type="ECO:0000256" key="6">
    <source>
        <dbReference type="ARBA" id="ARBA00023002"/>
    </source>
</evidence>
<dbReference type="GO" id="GO:0051793">
    <property type="term" value="P:medium-chain fatty acid catabolic process"/>
    <property type="evidence" value="ECO:0007669"/>
    <property type="project" value="TreeGrafter"/>
</dbReference>
<comment type="caution">
    <text evidence="11">The sequence shown here is derived from an EMBL/GenBank/DDBJ whole genome shotgun (WGS) entry which is preliminary data.</text>
</comment>
<dbReference type="Pfam" id="PF02771">
    <property type="entry name" value="Acyl-CoA_dh_N"/>
    <property type="match status" value="1"/>
</dbReference>
<dbReference type="FunFam" id="1.20.140.10:FF:000011">
    <property type="entry name" value="Medium-chain specific acyl-CoA dehydrogenase, mitochondrial"/>
    <property type="match status" value="1"/>
</dbReference>
<dbReference type="SUPFAM" id="SSF47203">
    <property type="entry name" value="Acyl-CoA dehydrogenase C-terminal domain-like"/>
    <property type="match status" value="1"/>
</dbReference>
<gene>
    <name evidence="11" type="ORF">QR680_019284</name>
</gene>
<comment type="similarity">
    <text evidence="2 7">Belongs to the acyl-CoA dehydrogenase family.</text>
</comment>
<dbReference type="InterPro" id="IPR046373">
    <property type="entry name" value="Acyl-CoA_Oxase/DH_mid-dom_sf"/>
</dbReference>
<evidence type="ECO:0000256" key="1">
    <source>
        <dbReference type="ARBA" id="ARBA00001974"/>
    </source>
</evidence>
<dbReference type="PIRSF" id="PIRSF016578">
    <property type="entry name" value="HsaA"/>
    <property type="match status" value="1"/>
</dbReference>
<dbReference type="EMBL" id="JAUCMV010000006">
    <property type="protein sequence ID" value="KAK0390294.1"/>
    <property type="molecule type" value="Genomic_DNA"/>
</dbReference>
<name>A0AA39GPQ6_9BILA</name>
<dbReference type="GO" id="GO:0070991">
    <property type="term" value="F:medium-chain fatty acyl-CoA dehydrogenase activity"/>
    <property type="evidence" value="ECO:0007669"/>
    <property type="project" value="TreeGrafter"/>
</dbReference>
<dbReference type="InterPro" id="IPR009100">
    <property type="entry name" value="AcylCoA_DH/oxidase_NM_dom_sf"/>
</dbReference>
<dbReference type="Gene3D" id="1.10.540.10">
    <property type="entry name" value="Acyl-CoA dehydrogenase/oxidase, N-terminal domain"/>
    <property type="match status" value="1"/>
</dbReference>
<evidence type="ECO:0000256" key="5">
    <source>
        <dbReference type="ARBA" id="ARBA00022827"/>
    </source>
</evidence>
<evidence type="ECO:0000259" key="9">
    <source>
        <dbReference type="Pfam" id="PF02770"/>
    </source>
</evidence>
<dbReference type="Pfam" id="PF00441">
    <property type="entry name" value="Acyl-CoA_dh_1"/>
    <property type="match status" value="1"/>
</dbReference>
<dbReference type="GO" id="GO:0050660">
    <property type="term" value="F:flavin adenine dinucleotide binding"/>
    <property type="evidence" value="ECO:0007669"/>
    <property type="project" value="InterPro"/>
</dbReference>
<evidence type="ECO:0000259" key="8">
    <source>
        <dbReference type="Pfam" id="PF00441"/>
    </source>
</evidence>
<keyword evidence="12" id="KW-1185">Reference proteome</keyword>
<feature type="domain" description="Acyl-CoA dehydrogenase/oxidase C-terminal" evidence="8">
    <location>
        <begin position="258"/>
        <end position="407"/>
    </location>
</feature>
<dbReference type="InterPro" id="IPR050741">
    <property type="entry name" value="Acyl-CoA_dehydrogenase"/>
</dbReference>
<dbReference type="Pfam" id="PF02770">
    <property type="entry name" value="Acyl-CoA_dh_M"/>
    <property type="match status" value="1"/>
</dbReference>
<protein>
    <recommendedName>
        <fullName evidence="3">Medium-chain specific acyl-CoA dehydrogenase, mitochondrial</fullName>
    </recommendedName>
</protein>
<dbReference type="Gene3D" id="2.40.110.10">
    <property type="entry name" value="Butyryl-CoA Dehydrogenase, subunit A, domain 2"/>
    <property type="match status" value="1"/>
</dbReference>